<dbReference type="GO" id="GO:0005794">
    <property type="term" value="C:Golgi apparatus"/>
    <property type="evidence" value="ECO:0007669"/>
    <property type="project" value="Ensembl"/>
</dbReference>
<dbReference type="AlphaFoldDB" id="A0A8C6AR86"/>
<evidence type="ECO:0000313" key="4">
    <source>
        <dbReference type="Proteomes" id="UP000694561"/>
    </source>
</evidence>
<dbReference type="GeneTree" id="ENSGT00390000000777"/>
<accession>A0A8C6AR86</accession>
<dbReference type="PANTHER" id="PTHR31230:SF1">
    <property type="entry name" value="MYELOID-DERIVED GROWTH FACTOR"/>
    <property type="match status" value="1"/>
</dbReference>
<dbReference type="GO" id="GO:0001938">
    <property type="term" value="P:positive regulation of endothelial cell proliferation"/>
    <property type="evidence" value="ECO:0007669"/>
    <property type="project" value="Ensembl"/>
</dbReference>
<protein>
    <submittedName>
        <fullName evidence="3">Myeloid derived growth factor</fullName>
    </submittedName>
</protein>
<feature type="chain" id="PRO_5034239944" evidence="2">
    <location>
        <begin position="34"/>
        <end position="181"/>
    </location>
</feature>
<dbReference type="Proteomes" id="UP000694561">
    <property type="component" value="Unplaced"/>
</dbReference>
<keyword evidence="2" id="KW-0732">Signal</keyword>
<gene>
    <name evidence="3" type="primary">MYDGF</name>
</gene>
<feature type="signal peptide" evidence="2">
    <location>
        <begin position="1"/>
        <end position="33"/>
    </location>
</feature>
<proteinExistence type="predicted"/>
<dbReference type="GO" id="GO:0045944">
    <property type="term" value="P:positive regulation of transcription by RNA polymerase II"/>
    <property type="evidence" value="ECO:0007669"/>
    <property type="project" value="Ensembl"/>
</dbReference>
<dbReference type="PANTHER" id="PTHR31230">
    <property type="entry name" value="MYELOID-DERIVED GROWTH FACTOR MYDGF"/>
    <property type="match status" value="1"/>
</dbReference>
<dbReference type="GO" id="GO:0005783">
    <property type="term" value="C:endoplasmic reticulum"/>
    <property type="evidence" value="ECO:0007669"/>
    <property type="project" value="Ensembl"/>
</dbReference>
<dbReference type="GO" id="GO:0045766">
    <property type="term" value="P:positive regulation of angiogenesis"/>
    <property type="evidence" value="ECO:0007669"/>
    <property type="project" value="Ensembl"/>
</dbReference>
<reference evidence="3" key="1">
    <citation type="submission" date="2025-08" db="UniProtKB">
        <authorList>
            <consortium name="Ensembl"/>
        </authorList>
    </citation>
    <scope>IDENTIFICATION</scope>
</reference>
<reference evidence="3" key="2">
    <citation type="submission" date="2025-09" db="UniProtKB">
        <authorList>
            <consortium name="Ensembl"/>
        </authorList>
    </citation>
    <scope>IDENTIFICATION</scope>
</reference>
<evidence type="ECO:0000313" key="3">
    <source>
        <dbReference type="Ensembl" id="ENSMMNP00015004838.1"/>
    </source>
</evidence>
<dbReference type="Pfam" id="PF10572">
    <property type="entry name" value="UPF0556"/>
    <property type="match status" value="1"/>
</dbReference>
<sequence length="181" mass="19317">MAAPSRRRNCGGGAVSLWAALLLVAVALRPARAVSEPTTVAFDVRPGGVVHSFSQNVGPGDKYTCVFTYASQGGTNEKWQMSLGTSEDQQHFTCTIWRPQGKSYLYFTQFKVEVRGAEIEYGMAYVSVTCTWGGRLAGPPWTATWRPRGGAGGSEEMDTKPLEGGLVARGAGVTVPRGEPG</sequence>
<organism evidence="3 4">
    <name type="scientific">Monodon monoceros</name>
    <name type="common">Narwhal</name>
    <name type="synonym">Ceratodon monodon</name>
    <dbReference type="NCBI Taxonomy" id="40151"/>
    <lineage>
        <taxon>Eukaryota</taxon>
        <taxon>Metazoa</taxon>
        <taxon>Chordata</taxon>
        <taxon>Craniata</taxon>
        <taxon>Vertebrata</taxon>
        <taxon>Euteleostomi</taxon>
        <taxon>Mammalia</taxon>
        <taxon>Eutheria</taxon>
        <taxon>Laurasiatheria</taxon>
        <taxon>Artiodactyla</taxon>
        <taxon>Whippomorpha</taxon>
        <taxon>Cetacea</taxon>
        <taxon>Odontoceti</taxon>
        <taxon>Monodontidae</taxon>
        <taxon>Monodon</taxon>
    </lineage>
</organism>
<dbReference type="GO" id="GO:0043410">
    <property type="term" value="P:positive regulation of MAPK cascade"/>
    <property type="evidence" value="ECO:0007669"/>
    <property type="project" value="Ensembl"/>
</dbReference>
<dbReference type="GO" id="GO:0051897">
    <property type="term" value="P:positive regulation of phosphatidylinositol 3-kinase/protein kinase B signal transduction"/>
    <property type="evidence" value="ECO:0007669"/>
    <property type="project" value="Ensembl"/>
</dbReference>
<keyword evidence="4" id="KW-1185">Reference proteome</keyword>
<name>A0A8C6AR86_MONMO</name>
<evidence type="ECO:0000256" key="1">
    <source>
        <dbReference type="SAM" id="MobiDB-lite"/>
    </source>
</evidence>
<dbReference type="InterPro" id="IPR018887">
    <property type="entry name" value="MYDGF"/>
</dbReference>
<dbReference type="Ensembl" id="ENSMMNT00015005316.1">
    <property type="protein sequence ID" value="ENSMMNP00015004838.1"/>
    <property type="gene ID" value="ENSMMNG00015003651.1"/>
</dbReference>
<evidence type="ECO:0000256" key="2">
    <source>
        <dbReference type="SAM" id="SignalP"/>
    </source>
</evidence>
<feature type="region of interest" description="Disordered" evidence="1">
    <location>
        <begin position="146"/>
        <end position="181"/>
    </location>
</feature>
<dbReference type="GO" id="GO:0005615">
    <property type="term" value="C:extracellular space"/>
    <property type="evidence" value="ECO:0007669"/>
    <property type="project" value="Ensembl"/>
</dbReference>
<dbReference type="GO" id="GO:0043066">
    <property type="term" value="P:negative regulation of apoptotic process"/>
    <property type="evidence" value="ECO:0007669"/>
    <property type="project" value="Ensembl"/>
</dbReference>